<name>A0A8S5RDF4_9VIRU</name>
<accession>A0A8S5RDF4</accession>
<sequence>METLILLRQIAQYKELMQSLARLSDQERVKAWRTLAKNDLFFLLVYVLGVSFANNQWVLDRCREFQEKPYGYLDLWARGHFKSTIITYAHTIFEILNDPEITIGIFSHKLPIARAFVIQIKNTLETNELLKALFPDVLYADPKKESPKWTEDKICVKRKSTRKEMTVEACGVVEGQPTGMHYDRLKYDDLVTLESVNTPEQILKTTAAFRMSLNLGSANAKRIMIGTFYAYNDTYNEIIKEGSVKPRIYPAMTDETDFNTSVFLSPEDLKAKRVEMGAATFGTQMLLDPSIANNRYFMPEWIKYYNGEGWETMNRYIVVDPASSKDKKSDYTVMIVLGFGKDGNYYVIDGIRDRLNLSERTNWLFRLVQMYKPNAVWYESYGQQADREHIEAEMETRHYRFNINRLGGSVAKKQRIERLQPLFEQGKIFFPTRLPMITVDGEIKDFTQSFIDDEYLKYPAVNHDDMIDALARLFDISGVFPNENATPYQTVMYNRG</sequence>
<organism evidence="3">
    <name type="scientific">virus sp. ctd0M1</name>
    <dbReference type="NCBI Taxonomy" id="2827993"/>
    <lineage>
        <taxon>Viruses</taxon>
    </lineage>
</organism>
<keyword evidence="1" id="KW-1188">Viral release from host cell</keyword>
<dbReference type="Pfam" id="PF17289">
    <property type="entry name" value="Terminase_6C"/>
    <property type="match status" value="1"/>
</dbReference>
<dbReference type="Gene3D" id="3.30.420.240">
    <property type="match status" value="1"/>
</dbReference>
<dbReference type="InterPro" id="IPR027417">
    <property type="entry name" value="P-loop_NTPase"/>
</dbReference>
<dbReference type="EMBL" id="BK059094">
    <property type="protein sequence ID" value="DAE29424.1"/>
    <property type="molecule type" value="Genomic_DNA"/>
</dbReference>
<evidence type="ECO:0000256" key="1">
    <source>
        <dbReference type="ARBA" id="ARBA00022612"/>
    </source>
</evidence>
<dbReference type="InterPro" id="IPR035421">
    <property type="entry name" value="Terminase_6C"/>
</dbReference>
<feature type="domain" description="Terminase large subunit gp17-like C-terminal" evidence="2">
    <location>
        <begin position="318"/>
        <end position="471"/>
    </location>
</feature>
<dbReference type="Gene3D" id="3.40.50.300">
    <property type="entry name" value="P-loop containing nucleotide triphosphate hydrolases"/>
    <property type="match status" value="1"/>
</dbReference>
<reference evidence="3" key="1">
    <citation type="journal article" date="2021" name="Proc. Natl. Acad. Sci. U.S.A.">
        <title>A Catalog of Tens of Thousands of Viruses from Human Metagenomes Reveals Hidden Associations with Chronic Diseases.</title>
        <authorList>
            <person name="Tisza M.J."/>
            <person name="Buck C.B."/>
        </authorList>
    </citation>
    <scope>NUCLEOTIDE SEQUENCE</scope>
    <source>
        <strain evidence="3">Ctd0M1</strain>
    </source>
</reference>
<proteinExistence type="predicted"/>
<dbReference type="InterPro" id="IPR006517">
    <property type="entry name" value="Phage_terminase_lsu-like_C"/>
</dbReference>
<evidence type="ECO:0000313" key="3">
    <source>
        <dbReference type="EMBL" id="DAE29424.1"/>
    </source>
</evidence>
<protein>
    <submittedName>
        <fullName evidence="3">Terminase</fullName>
    </submittedName>
</protein>
<evidence type="ECO:0000259" key="2">
    <source>
        <dbReference type="Pfam" id="PF17289"/>
    </source>
</evidence>
<dbReference type="NCBIfam" id="TIGR01630">
    <property type="entry name" value="psiM2_ORF9"/>
    <property type="match status" value="1"/>
</dbReference>